<feature type="region of interest" description="Disordered" evidence="1">
    <location>
        <begin position="290"/>
        <end position="312"/>
    </location>
</feature>
<sequence length="405" mass="45535">MVNSTLEADALALGKLWKDTSTSIYCEIASLAFVLFDHVITIDQEVERIWKSPWSLPKVLFLFNRYTGPISLMVNTTIFTNSPPHSVCQKWIHFEGAAGIIAKGAAEMIMIFRLYALYRGSKIMLILLVLGSMCNLTTMSVLMQLALERITIYERPGSWYKGCHPVGLPNWFWGYYISPLIFETWVAPLLVMYSTKIPFRVLLLLTLYKTVGHIRSKITHTPVIQLFVRDGVAYFAVMFCTLLSNALIWLLAPPGLLEAGIGFAIAVPTVMASRILLNLRGLSGTPESSELSAVTKEDLHHHHHHQRIQYQHGAPMERARILPTLTQWTVSEDETIIARMQEEHAEKYLPHEGAFQPEDNSPRSSVGKGKGREVDIEMSPVSSSGSKSPITPALPHDTHFGRYDF</sequence>
<organism evidence="4 5">
    <name type="scientific">Rhizoctonia solani</name>
    <dbReference type="NCBI Taxonomy" id="456999"/>
    <lineage>
        <taxon>Eukaryota</taxon>
        <taxon>Fungi</taxon>
        <taxon>Dikarya</taxon>
        <taxon>Basidiomycota</taxon>
        <taxon>Agaricomycotina</taxon>
        <taxon>Agaricomycetes</taxon>
        <taxon>Cantharellales</taxon>
        <taxon>Ceratobasidiaceae</taxon>
        <taxon>Rhizoctonia</taxon>
    </lineage>
</organism>
<dbReference type="Proteomes" id="UP000663853">
    <property type="component" value="Unassembled WGS sequence"/>
</dbReference>
<dbReference type="EMBL" id="CAJMXA010003879">
    <property type="protein sequence ID" value="CAE6519343.1"/>
    <property type="molecule type" value="Genomic_DNA"/>
</dbReference>
<evidence type="ECO:0000256" key="1">
    <source>
        <dbReference type="SAM" id="MobiDB-lite"/>
    </source>
</evidence>
<feature type="region of interest" description="Disordered" evidence="1">
    <location>
        <begin position="351"/>
        <end position="405"/>
    </location>
</feature>
<feature type="compositionally biased region" description="Basic and acidic residues" evidence="1">
    <location>
        <begin position="396"/>
        <end position="405"/>
    </location>
</feature>
<evidence type="ECO:0000256" key="2">
    <source>
        <dbReference type="SAM" id="Phobius"/>
    </source>
</evidence>
<evidence type="ECO:0000313" key="5">
    <source>
        <dbReference type="Proteomes" id="UP000663853"/>
    </source>
</evidence>
<protein>
    <recommendedName>
        <fullName evidence="3">DUF6533 domain-containing protein</fullName>
    </recommendedName>
</protein>
<feature type="transmembrane region" description="Helical" evidence="2">
    <location>
        <begin position="123"/>
        <end position="147"/>
    </location>
</feature>
<feature type="compositionally biased region" description="Low complexity" evidence="1">
    <location>
        <begin position="379"/>
        <end position="388"/>
    </location>
</feature>
<name>A0A8H3HIG4_9AGAM</name>
<keyword evidence="2" id="KW-1133">Transmembrane helix</keyword>
<feature type="transmembrane region" description="Helical" evidence="2">
    <location>
        <begin position="232"/>
        <end position="251"/>
    </location>
</feature>
<evidence type="ECO:0000313" key="4">
    <source>
        <dbReference type="EMBL" id="CAE6519343.1"/>
    </source>
</evidence>
<evidence type="ECO:0000259" key="3">
    <source>
        <dbReference type="Pfam" id="PF20151"/>
    </source>
</evidence>
<proteinExistence type="predicted"/>
<comment type="caution">
    <text evidence="4">The sequence shown here is derived from an EMBL/GenBank/DDBJ whole genome shotgun (WGS) entry which is preliminary data.</text>
</comment>
<dbReference type="InterPro" id="IPR045340">
    <property type="entry name" value="DUF6533"/>
</dbReference>
<keyword evidence="2" id="KW-0812">Transmembrane</keyword>
<gene>
    <name evidence="4" type="ORF">RDB_LOCUS143402</name>
</gene>
<feature type="domain" description="DUF6533" evidence="3">
    <location>
        <begin position="25"/>
        <end position="70"/>
    </location>
</feature>
<reference evidence="4" key="1">
    <citation type="submission" date="2021-01" db="EMBL/GenBank/DDBJ databases">
        <authorList>
            <person name="Kaushik A."/>
        </authorList>
    </citation>
    <scope>NUCLEOTIDE SEQUENCE</scope>
    <source>
        <strain evidence="4">AG6-10EEA</strain>
    </source>
</reference>
<accession>A0A8H3HIG4</accession>
<keyword evidence="2" id="KW-0472">Membrane</keyword>
<dbReference type="AlphaFoldDB" id="A0A8H3HIG4"/>
<feature type="transmembrane region" description="Helical" evidence="2">
    <location>
        <begin position="173"/>
        <end position="193"/>
    </location>
</feature>
<dbReference type="Pfam" id="PF20151">
    <property type="entry name" value="DUF6533"/>
    <property type="match status" value="1"/>
</dbReference>